<organism evidence="1 2">
    <name type="scientific">[Roseibacterium] beibuensis</name>
    <dbReference type="NCBI Taxonomy" id="1193142"/>
    <lineage>
        <taxon>Bacteria</taxon>
        <taxon>Pseudomonadati</taxon>
        <taxon>Pseudomonadota</taxon>
        <taxon>Alphaproteobacteria</taxon>
        <taxon>Rhodobacterales</taxon>
        <taxon>Roseobacteraceae</taxon>
        <taxon>Roseicyclus</taxon>
    </lineage>
</organism>
<evidence type="ECO:0000313" key="1">
    <source>
        <dbReference type="EMBL" id="GAA5076728.1"/>
    </source>
</evidence>
<keyword evidence="2" id="KW-1185">Reference proteome</keyword>
<protein>
    <submittedName>
        <fullName evidence="1">Uncharacterized protein</fullName>
    </submittedName>
</protein>
<proteinExistence type="predicted"/>
<comment type="caution">
    <text evidence="1">The sequence shown here is derived from an EMBL/GenBank/DDBJ whole genome shotgun (WGS) entry which is preliminary data.</text>
</comment>
<dbReference type="RefSeq" id="WP_259549822.1">
    <property type="nucleotide sequence ID" value="NZ_BAABHW010000004.1"/>
</dbReference>
<dbReference type="Proteomes" id="UP001499910">
    <property type="component" value="Unassembled WGS sequence"/>
</dbReference>
<reference evidence="2" key="1">
    <citation type="journal article" date="2019" name="Int. J. Syst. Evol. Microbiol.">
        <title>The Global Catalogue of Microorganisms (GCM) 10K type strain sequencing project: providing services to taxonomists for standard genome sequencing and annotation.</title>
        <authorList>
            <consortium name="The Broad Institute Genomics Platform"/>
            <consortium name="The Broad Institute Genome Sequencing Center for Infectious Disease"/>
            <person name="Wu L."/>
            <person name="Ma J."/>
        </authorList>
    </citation>
    <scope>NUCLEOTIDE SEQUENCE [LARGE SCALE GENOMIC DNA]</scope>
    <source>
        <strain evidence="2">JCM 18015</strain>
    </source>
</reference>
<sequence length="124" mass="13928">MTPREARDRRIVEGMAAVFPPELRLAQEALLRFAEQCVPGAWPDVPSVIRFARAYGVDAQELGALVGIISFRLTPRGKVVWADSQRNPEIVVRTPPNRLTRRVLRAYGCFVATAAKVERARHLH</sequence>
<dbReference type="EMBL" id="BAABHW010000004">
    <property type="protein sequence ID" value="GAA5076728.1"/>
    <property type="molecule type" value="Genomic_DNA"/>
</dbReference>
<name>A0ABP9LII2_9RHOB</name>
<accession>A0ABP9LII2</accession>
<evidence type="ECO:0000313" key="2">
    <source>
        <dbReference type="Proteomes" id="UP001499910"/>
    </source>
</evidence>
<gene>
    <name evidence="1" type="ORF">GCM10023209_26160</name>
</gene>